<dbReference type="EMBL" id="RYZH01000002">
    <property type="protein sequence ID" value="RUL89586.1"/>
    <property type="molecule type" value="Genomic_DNA"/>
</dbReference>
<reference evidence="2 3" key="2">
    <citation type="submission" date="2019-01" db="EMBL/GenBank/DDBJ databases">
        <title>Tautonia sociabilis, a novel thermotolerant planctomycete of Isosphaeraceae family, isolated from a 4000 m deep subterranean habitat.</title>
        <authorList>
            <person name="Kovaleva O.L."/>
            <person name="Elcheninov A.G."/>
            <person name="Van Heerden E."/>
            <person name="Toshchakov S.V."/>
            <person name="Novikov A."/>
            <person name="Bonch-Osmolovskaya E.A."/>
            <person name="Kublanov I.V."/>
        </authorList>
    </citation>
    <scope>NUCLEOTIDE SEQUENCE [LARGE SCALE GENOMIC DNA]</scope>
    <source>
        <strain evidence="2 3">GM2012</strain>
    </source>
</reference>
<dbReference type="AlphaFoldDB" id="A0A432MRI7"/>
<keyword evidence="3" id="KW-1185">Reference proteome</keyword>
<sequence>MINRPPVAIYREDQWFSGWIYAGLAAIAALAVGVVAWHVDPATPFLGWPGWRELPLAAALCLSLPPMLVVGLLRMTTEVLPTDLRIWFGLLPTYRHVVPLCEIRSVEPVRYRPLADCGGWGIHRCRNGERVFSARGDRAVRITLHDGSTVLIGSQRPEELARALDQAVRNLI</sequence>
<dbReference type="Proteomes" id="UP000280296">
    <property type="component" value="Unassembled WGS sequence"/>
</dbReference>
<keyword evidence="1" id="KW-0812">Transmembrane</keyword>
<accession>A0A432MRI7</accession>
<reference evidence="2 3" key="1">
    <citation type="submission" date="2018-12" db="EMBL/GenBank/DDBJ databases">
        <authorList>
            <person name="Toschakov S.V."/>
        </authorList>
    </citation>
    <scope>NUCLEOTIDE SEQUENCE [LARGE SCALE GENOMIC DNA]</scope>
    <source>
        <strain evidence="2 3">GM2012</strain>
    </source>
</reference>
<evidence type="ECO:0000313" key="2">
    <source>
        <dbReference type="EMBL" id="RUL89586.1"/>
    </source>
</evidence>
<dbReference type="OrthoDB" id="582675at2"/>
<organism evidence="2 3">
    <name type="scientific">Tautonia sociabilis</name>
    <dbReference type="NCBI Taxonomy" id="2080755"/>
    <lineage>
        <taxon>Bacteria</taxon>
        <taxon>Pseudomonadati</taxon>
        <taxon>Planctomycetota</taxon>
        <taxon>Planctomycetia</taxon>
        <taxon>Isosphaerales</taxon>
        <taxon>Isosphaeraceae</taxon>
        <taxon>Tautonia</taxon>
    </lineage>
</organism>
<comment type="caution">
    <text evidence="2">The sequence shown here is derived from an EMBL/GenBank/DDBJ whole genome shotgun (WGS) entry which is preliminary data.</text>
</comment>
<gene>
    <name evidence="2" type="ORF">TsocGM_01180</name>
</gene>
<evidence type="ECO:0000313" key="3">
    <source>
        <dbReference type="Proteomes" id="UP000280296"/>
    </source>
</evidence>
<protein>
    <submittedName>
        <fullName evidence="2">Uncharacterized protein</fullName>
    </submittedName>
</protein>
<feature type="transmembrane region" description="Helical" evidence="1">
    <location>
        <begin position="20"/>
        <end position="39"/>
    </location>
</feature>
<feature type="transmembrane region" description="Helical" evidence="1">
    <location>
        <begin position="54"/>
        <end position="73"/>
    </location>
</feature>
<name>A0A432MRI7_9BACT</name>
<evidence type="ECO:0000256" key="1">
    <source>
        <dbReference type="SAM" id="Phobius"/>
    </source>
</evidence>
<keyword evidence="1" id="KW-0472">Membrane</keyword>
<keyword evidence="1" id="KW-1133">Transmembrane helix</keyword>
<proteinExistence type="predicted"/>